<evidence type="ECO:0000256" key="5">
    <source>
        <dbReference type="ARBA" id="ARBA00022692"/>
    </source>
</evidence>
<feature type="transmembrane region" description="Helical" evidence="8">
    <location>
        <begin position="245"/>
        <end position="266"/>
    </location>
</feature>
<dbReference type="KEGG" id="clec:106671669"/>
<comment type="subcellular location">
    <subcellularLocation>
        <location evidence="1">Cell membrane</location>
        <topology evidence="1">Multi-pass membrane protein</topology>
    </subcellularLocation>
</comment>
<dbReference type="RefSeq" id="XP_014258098.1">
    <property type="nucleotide sequence ID" value="XM_014402612.2"/>
</dbReference>
<feature type="transmembrane region" description="Helical" evidence="8">
    <location>
        <begin position="311"/>
        <end position="333"/>
    </location>
</feature>
<dbReference type="InterPro" id="IPR005828">
    <property type="entry name" value="MFS_sugar_transport-like"/>
</dbReference>
<dbReference type="PANTHER" id="PTHR48021">
    <property type="match status" value="1"/>
</dbReference>
<dbReference type="PANTHER" id="PTHR48021:SF46">
    <property type="entry name" value="MAJOR FACILITATOR SUPERFAMILY (MFS) PROFILE DOMAIN-CONTAINING PROTEIN"/>
    <property type="match status" value="1"/>
</dbReference>
<feature type="transmembrane region" description="Helical" evidence="8">
    <location>
        <begin position="411"/>
        <end position="432"/>
    </location>
</feature>
<feature type="transmembrane region" description="Helical" evidence="8">
    <location>
        <begin position="102"/>
        <end position="125"/>
    </location>
</feature>
<feature type="transmembrane region" description="Helical" evidence="8">
    <location>
        <begin position="345"/>
        <end position="366"/>
    </location>
</feature>
<evidence type="ECO:0000256" key="7">
    <source>
        <dbReference type="ARBA" id="ARBA00023136"/>
    </source>
</evidence>
<keyword evidence="6 8" id="KW-1133">Transmembrane helix</keyword>
<dbReference type="GO" id="GO:0022857">
    <property type="term" value="F:transmembrane transporter activity"/>
    <property type="evidence" value="ECO:0007669"/>
    <property type="project" value="InterPro"/>
</dbReference>
<evidence type="ECO:0000313" key="10">
    <source>
        <dbReference type="EnsemblMetazoa" id="XP_014258098.1"/>
    </source>
</evidence>
<dbReference type="EnsemblMetazoa" id="XM_014402612.2">
    <property type="protein sequence ID" value="XP_014258098.1"/>
    <property type="gene ID" value="LOC106671669"/>
</dbReference>
<feature type="transmembrane region" description="Helical" evidence="8">
    <location>
        <begin position="286"/>
        <end position="304"/>
    </location>
</feature>
<dbReference type="InterPro" id="IPR036259">
    <property type="entry name" value="MFS_trans_sf"/>
</dbReference>
<dbReference type="GeneID" id="106671669"/>
<evidence type="ECO:0000256" key="4">
    <source>
        <dbReference type="ARBA" id="ARBA00022597"/>
    </source>
</evidence>
<dbReference type="Pfam" id="PF00083">
    <property type="entry name" value="Sugar_tr"/>
    <property type="match status" value="1"/>
</dbReference>
<evidence type="ECO:0000313" key="11">
    <source>
        <dbReference type="Proteomes" id="UP000494040"/>
    </source>
</evidence>
<dbReference type="FunFam" id="1.20.1250.20:FF:000218">
    <property type="entry name" value="facilitated trehalose transporter Tret1"/>
    <property type="match status" value="1"/>
</dbReference>
<dbReference type="InterPro" id="IPR050549">
    <property type="entry name" value="MFS_Trehalose_Transporter"/>
</dbReference>
<feature type="transmembrane region" description="Helical" evidence="8">
    <location>
        <begin position="378"/>
        <end position="399"/>
    </location>
</feature>
<evidence type="ECO:0000256" key="6">
    <source>
        <dbReference type="ARBA" id="ARBA00022989"/>
    </source>
</evidence>
<keyword evidence="3" id="KW-1003">Cell membrane</keyword>
<evidence type="ECO:0000259" key="9">
    <source>
        <dbReference type="PROSITE" id="PS50850"/>
    </source>
</evidence>
<dbReference type="InterPro" id="IPR020846">
    <property type="entry name" value="MFS_dom"/>
</dbReference>
<dbReference type="GO" id="GO:0005886">
    <property type="term" value="C:plasma membrane"/>
    <property type="evidence" value="ECO:0007669"/>
    <property type="project" value="UniProtKB-SubCell"/>
</dbReference>
<evidence type="ECO:0000256" key="8">
    <source>
        <dbReference type="SAM" id="Phobius"/>
    </source>
</evidence>
<proteinExistence type="predicted"/>
<keyword evidence="11" id="KW-1185">Reference proteome</keyword>
<feature type="domain" description="Major facilitator superfamily (MFS) profile" evidence="9">
    <location>
        <begin position="1"/>
        <end position="436"/>
    </location>
</feature>
<keyword evidence="2" id="KW-0813">Transport</keyword>
<name>A0A8I6S804_CIMLE</name>
<organism evidence="10 11">
    <name type="scientific">Cimex lectularius</name>
    <name type="common">Bed bug</name>
    <name type="synonym">Acanthia lectularia</name>
    <dbReference type="NCBI Taxonomy" id="79782"/>
    <lineage>
        <taxon>Eukaryota</taxon>
        <taxon>Metazoa</taxon>
        <taxon>Ecdysozoa</taxon>
        <taxon>Arthropoda</taxon>
        <taxon>Hexapoda</taxon>
        <taxon>Insecta</taxon>
        <taxon>Pterygota</taxon>
        <taxon>Neoptera</taxon>
        <taxon>Paraneoptera</taxon>
        <taxon>Hemiptera</taxon>
        <taxon>Heteroptera</taxon>
        <taxon>Panheteroptera</taxon>
        <taxon>Cimicomorpha</taxon>
        <taxon>Cimicidae</taxon>
        <taxon>Cimex</taxon>
    </lineage>
</organism>
<dbReference type="Proteomes" id="UP000494040">
    <property type="component" value="Unassembled WGS sequence"/>
</dbReference>
<keyword evidence="4" id="KW-0762">Sugar transport</keyword>
<keyword evidence="5 8" id="KW-0812">Transmembrane</keyword>
<feature type="transmembrane region" description="Helical" evidence="8">
    <location>
        <begin position="164"/>
        <end position="182"/>
    </location>
</feature>
<dbReference type="PROSITE" id="PS50850">
    <property type="entry name" value="MFS"/>
    <property type="match status" value="1"/>
</dbReference>
<keyword evidence="7 8" id="KW-0472">Membrane</keyword>
<evidence type="ECO:0000256" key="3">
    <source>
        <dbReference type="ARBA" id="ARBA00022475"/>
    </source>
</evidence>
<feature type="transmembrane region" description="Helical" evidence="8">
    <location>
        <begin position="52"/>
        <end position="71"/>
    </location>
</feature>
<dbReference type="OMA" id="FYNIGWN"/>
<dbReference type="SUPFAM" id="SSF103473">
    <property type="entry name" value="MFS general substrate transporter"/>
    <property type="match status" value="1"/>
</dbReference>
<evidence type="ECO:0000256" key="2">
    <source>
        <dbReference type="ARBA" id="ARBA00022448"/>
    </source>
</evidence>
<evidence type="ECO:0000256" key="1">
    <source>
        <dbReference type="ARBA" id="ARBA00004651"/>
    </source>
</evidence>
<sequence length="458" mass="50730">MGRQVRQWLACLTCTLSVAMTGTSYVWPAPLLVRLTSPESPLPMTSTETSWISSFIEFSGVFTTIPIGLLADRYGRKTVMQISAPLILIGWILTATTRSIPIIFLVRIIHGTAVAISFTVVPMYIAEMAEPKIRGVLAGQFQSMWYLGCLYAYISGPYLSYNNYVYVCSVVPVISSILFLYIPESPYYLLMANDEEKASESLSWLRGGGDIKVEFQGIKESVEQDMKLKASWRDLFATKKDRKSFLIVQTCCLIKYLGGMAAIVIYASQTFKEELSDFLGSDEMTIVFGAILFLTTFSAAFLTDKVGRKPLLIFSSVGAALFSSFIAVIYYLDSSTELDVSSYKWISYVSMISFSVITNIGLGPLMQTIQAEYFPSHTRAIAGGITEMVGAIGTFVSIIQYQTICDYFGTYMNYVVYCVVNIIGTVTFAIVITETAGKSLGQIQDTFQHKTNDNKISA</sequence>
<dbReference type="Gene3D" id="1.20.1250.20">
    <property type="entry name" value="MFS general substrate transporter like domains"/>
    <property type="match status" value="1"/>
</dbReference>
<dbReference type="OrthoDB" id="6604526at2759"/>
<dbReference type="AlphaFoldDB" id="A0A8I6S804"/>
<accession>A0A8I6S804</accession>
<feature type="transmembrane region" description="Helical" evidence="8">
    <location>
        <begin position="137"/>
        <end position="158"/>
    </location>
</feature>
<dbReference type="InterPro" id="IPR005829">
    <property type="entry name" value="Sugar_transporter_CS"/>
</dbReference>
<reference evidence="10" key="1">
    <citation type="submission" date="2022-01" db="UniProtKB">
        <authorList>
            <consortium name="EnsemblMetazoa"/>
        </authorList>
    </citation>
    <scope>IDENTIFICATION</scope>
</reference>
<protein>
    <recommendedName>
        <fullName evidence="9">Major facilitator superfamily (MFS) profile domain-containing protein</fullName>
    </recommendedName>
</protein>
<dbReference type="PROSITE" id="PS00216">
    <property type="entry name" value="SUGAR_TRANSPORT_1"/>
    <property type="match status" value="1"/>
</dbReference>